<dbReference type="EMBL" id="JAVHJS010000016">
    <property type="protein sequence ID" value="KAK2832511.1"/>
    <property type="molecule type" value="Genomic_DNA"/>
</dbReference>
<dbReference type="AlphaFoldDB" id="A0AA88M8V8"/>
<evidence type="ECO:0000313" key="2">
    <source>
        <dbReference type="Proteomes" id="UP001187315"/>
    </source>
</evidence>
<protein>
    <submittedName>
        <fullName evidence="1">Uncharacterized protein</fullName>
    </submittedName>
</protein>
<accession>A0AA88M8V8</accession>
<evidence type="ECO:0000313" key="1">
    <source>
        <dbReference type="EMBL" id="KAK2832511.1"/>
    </source>
</evidence>
<name>A0AA88M8V8_TACVA</name>
<organism evidence="1 2">
    <name type="scientific">Tachysurus vachellii</name>
    <name type="common">Darkbarbel catfish</name>
    <name type="synonym">Pelteobagrus vachellii</name>
    <dbReference type="NCBI Taxonomy" id="175792"/>
    <lineage>
        <taxon>Eukaryota</taxon>
        <taxon>Metazoa</taxon>
        <taxon>Chordata</taxon>
        <taxon>Craniata</taxon>
        <taxon>Vertebrata</taxon>
        <taxon>Euteleostomi</taxon>
        <taxon>Actinopterygii</taxon>
        <taxon>Neopterygii</taxon>
        <taxon>Teleostei</taxon>
        <taxon>Ostariophysi</taxon>
        <taxon>Siluriformes</taxon>
        <taxon>Bagridae</taxon>
        <taxon>Tachysurus</taxon>
    </lineage>
</organism>
<proteinExistence type="predicted"/>
<dbReference type="Proteomes" id="UP001187315">
    <property type="component" value="Unassembled WGS sequence"/>
</dbReference>
<gene>
    <name evidence="1" type="ORF">Q7C36_015973</name>
</gene>
<keyword evidence="2" id="KW-1185">Reference proteome</keyword>
<reference evidence="1" key="1">
    <citation type="submission" date="2023-08" db="EMBL/GenBank/DDBJ databases">
        <title>Pelteobagrus vachellii genome.</title>
        <authorList>
            <person name="Liu H."/>
        </authorList>
    </citation>
    <scope>NUCLEOTIDE SEQUENCE</scope>
    <source>
        <strain evidence="1">PRFRI_2022a</strain>
        <tissue evidence="1">Muscle</tissue>
    </source>
</reference>
<sequence length="153" mass="16719">MGVFTAEGPSKSSLLSFANYAHSFNKIQSLLSYVSKNPSAPAASSEGDQLVGFGAHTKKMDDDDELESAMLNISPSKLQLLMPSSALSRTPTDIKQLPQVKALTAQKTSVALPKELITTDSSPDSRTPKMKISHLQITLHIVFYIQLRHHMTH</sequence>
<comment type="caution">
    <text evidence="1">The sequence shown here is derived from an EMBL/GenBank/DDBJ whole genome shotgun (WGS) entry which is preliminary data.</text>
</comment>